<feature type="region of interest" description="Disordered" evidence="1">
    <location>
        <begin position="261"/>
        <end position="287"/>
    </location>
</feature>
<gene>
    <name evidence="2" type="ORF">KUCA_T00005612001</name>
</gene>
<feature type="region of interest" description="Disordered" evidence="1">
    <location>
        <begin position="413"/>
        <end position="451"/>
    </location>
</feature>
<dbReference type="Proteomes" id="UP000019384">
    <property type="component" value="Unassembled WGS sequence"/>
</dbReference>
<feature type="region of interest" description="Disordered" evidence="1">
    <location>
        <begin position="224"/>
        <end position="248"/>
    </location>
</feature>
<dbReference type="EMBL" id="HG793131">
    <property type="protein sequence ID" value="CDK29619.1"/>
    <property type="molecule type" value="Genomic_DNA"/>
</dbReference>
<dbReference type="HOGENOM" id="CLU_606996_0_0_1"/>
<protein>
    <submittedName>
        <fullName evidence="2">Uncharacterized protein</fullName>
    </submittedName>
</protein>
<feature type="compositionally biased region" description="Polar residues" evidence="1">
    <location>
        <begin position="269"/>
        <end position="287"/>
    </location>
</feature>
<reference evidence="2" key="1">
    <citation type="submission" date="2013-12" db="EMBL/GenBank/DDBJ databases">
        <authorList>
            <person name="Genoscope - CEA"/>
        </authorList>
    </citation>
    <scope>NUCLEOTIDE SEQUENCE</scope>
    <source>
        <strain evidence="2">CBS 1993</strain>
    </source>
</reference>
<dbReference type="GeneID" id="34522991"/>
<feature type="compositionally biased region" description="Polar residues" evidence="1">
    <location>
        <begin position="224"/>
        <end position="238"/>
    </location>
</feature>
<sequence length="451" mass="50876">MPFQSFGIRRSGSLKLDPTGSYKRVLQPINGYNTVCSVPSADFGSPKRKVSDTVPDLFEPKKQKPEISKFSTFLPNVLIEDRYSEQVNQTQRSTNYVSKYEQRPIEIYEDAEKRSYGDTGEFTLRSIIRPFALADFQDSPTRKSVTFSEQEQVHRFESSEALNSFRSNPMETSHSFRSIPSPFLSQTEEHDEQEEEDEDGASILETTEMIEREFQDTESSLLLPTESMDSNQGPQNSPCRRPAPSFATSAFPSLDELTADGEENKENHNSGPQNPISTGTEPSDSLVIGQNYSENYSANFAKPATATLPYLDTGAIPGLNSPMINEIHEIDKEIRKLQKRREAIIGGNTVYIPSAGSSKMKQFINPEAEPLNQASQKQETHHHKWRSLRLVFAHSKAYESIVEVIKTPQLEINSEEHTEPCTAASTESSQGSRRKHGWRSIWRRRVPSQAT</sequence>
<evidence type="ECO:0000313" key="2">
    <source>
        <dbReference type="EMBL" id="CDK29619.1"/>
    </source>
</evidence>
<keyword evidence="3" id="KW-1185">Reference proteome</keyword>
<evidence type="ECO:0000256" key="1">
    <source>
        <dbReference type="SAM" id="MobiDB-lite"/>
    </source>
</evidence>
<dbReference type="AlphaFoldDB" id="W6MSD7"/>
<feature type="region of interest" description="Disordered" evidence="1">
    <location>
        <begin position="157"/>
        <end position="201"/>
    </location>
</feature>
<feature type="compositionally biased region" description="Acidic residues" evidence="1">
    <location>
        <begin position="189"/>
        <end position="200"/>
    </location>
</feature>
<accession>W6MSD7</accession>
<evidence type="ECO:0000313" key="3">
    <source>
        <dbReference type="Proteomes" id="UP000019384"/>
    </source>
</evidence>
<organism evidence="2 3">
    <name type="scientific">Kuraishia capsulata CBS 1993</name>
    <dbReference type="NCBI Taxonomy" id="1382522"/>
    <lineage>
        <taxon>Eukaryota</taxon>
        <taxon>Fungi</taxon>
        <taxon>Dikarya</taxon>
        <taxon>Ascomycota</taxon>
        <taxon>Saccharomycotina</taxon>
        <taxon>Pichiomycetes</taxon>
        <taxon>Pichiales</taxon>
        <taxon>Pichiaceae</taxon>
        <taxon>Kuraishia</taxon>
    </lineage>
</organism>
<name>W6MSD7_9ASCO</name>
<reference evidence="2" key="2">
    <citation type="submission" date="2014-02" db="EMBL/GenBank/DDBJ databases">
        <title>Complete DNA sequence of /Kuraishia capsulata/ illustrates novel genomic features among budding yeasts (/Saccharomycotina/).</title>
        <authorList>
            <person name="Morales L."/>
            <person name="Noel B."/>
            <person name="Porcel B."/>
            <person name="Marcet-Houben M."/>
            <person name="Hullo M-F."/>
            <person name="Sacerdot C."/>
            <person name="Tekaia F."/>
            <person name="Leh-Louis V."/>
            <person name="Despons L."/>
            <person name="Khanna V."/>
            <person name="Aury J-M."/>
            <person name="Barbe V."/>
            <person name="Couloux A."/>
            <person name="Labadie K."/>
            <person name="Pelletier E."/>
            <person name="Souciet J-L."/>
            <person name="Boekhout T."/>
            <person name="Gabaldon T."/>
            <person name="Wincker P."/>
            <person name="Dujon B."/>
        </authorList>
    </citation>
    <scope>NUCLEOTIDE SEQUENCE</scope>
    <source>
        <strain evidence="2">CBS 1993</strain>
    </source>
</reference>
<feature type="compositionally biased region" description="Basic residues" evidence="1">
    <location>
        <begin position="432"/>
        <end position="451"/>
    </location>
</feature>
<proteinExistence type="predicted"/>
<dbReference type="RefSeq" id="XP_022461603.1">
    <property type="nucleotide sequence ID" value="XM_022600552.1"/>
</dbReference>
<feature type="compositionally biased region" description="Polar residues" evidence="1">
    <location>
        <begin position="160"/>
        <end position="186"/>
    </location>
</feature>